<sequence length="577" mass="66470">MFEKDPNFHRIKDTYEDLVIEVVDASDGVFLWARLVVRSLLRGIGYRDNEKNLKKQLSSMPRGLTELFDQILGSIDENDQPFSDKLFLLTTPNFCLWQPILRNAISYSWLEDLEDEGFPYKCPTTACTESEIDERLERVSCALDRFSRGLLLMSRRRDRESDGHEYFTHDVQFLHRSVREYIVNTREAQMRQRTPNFDVPSSIIRLLLAEMKFALPTKHDFKPRTWLAGGEGGPLRRNLHIFFTVISAAHEKCDHVPSPRIFEEASSIVQHHGKIAEFQLEIRPTNDIPEPKSHLFGMNLQRIGDEWSMQRASNYPADFLCEAVNRNMQHFFPPDLMAALKKQNSISGPNLLLTSTRHSGDVDFIRELLRDGRSPLERIRMEPIRPFDRVDRETCTTIPAPQAEVSIWLLFLYGIVEDYILKGRADKKENQCLEEFLKCDVDCDVLFIVRILNLSKRKKKLAEHDEKCGESDESVNPDELVAFELVEFLELVKPPNLETLLKQIPNLGKPDHQDKSEVIHSSGCLVPYKRGSLAKTLDEIVAAGKKHRHFGFGVSLCVESVITPSERLDVPFAFRMT</sequence>
<protein>
    <recommendedName>
        <fullName evidence="1">DUF7791 domain-containing protein</fullName>
    </recommendedName>
</protein>
<organism evidence="2 3">
    <name type="scientific">Penicillium angulare</name>
    <dbReference type="NCBI Taxonomy" id="116970"/>
    <lineage>
        <taxon>Eukaryota</taxon>
        <taxon>Fungi</taxon>
        <taxon>Dikarya</taxon>
        <taxon>Ascomycota</taxon>
        <taxon>Pezizomycotina</taxon>
        <taxon>Eurotiomycetes</taxon>
        <taxon>Eurotiomycetidae</taxon>
        <taxon>Eurotiales</taxon>
        <taxon>Aspergillaceae</taxon>
        <taxon>Penicillium</taxon>
    </lineage>
</organism>
<proteinExistence type="predicted"/>
<gene>
    <name evidence="2" type="ORF">N7456_007599</name>
</gene>
<name>A0A9W9FB04_9EURO</name>
<evidence type="ECO:0000259" key="1">
    <source>
        <dbReference type="Pfam" id="PF25053"/>
    </source>
</evidence>
<dbReference type="PANTHER" id="PTHR10039">
    <property type="entry name" value="AMELOGENIN"/>
    <property type="match status" value="1"/>
</dbReference>
<evidence type="ECO:0000313" key="3">
    <source>
        <dbReference type="Proteomes" id="UP001149165"/>
    </source>
</evidence>
<dbReference type="EMBL" id="JAPQKH010000005">
    <property type="protein sequence ID" value="KAJ5096878.1"/>
    <property type="molecule type" value="Genomic_DNA"/>
</dbReference>
<dbReference type="PANTHER" id="PTHR10039:SF5">
    <property type="entry name" value="NACHT DOMAIN-CONTAINING PROTEIN"/>
    <property type="match status" value="1"/>
</dbReference>
<dbReference type="Proteomes" id="UP001149165">
    <property type="component" value="Unassembled WGS sequence"/>
</dbReference>
<dbReference type="InterPro" id="IPR056693">
    <property type="entry name" value="DUF7791"/>
</dbReference>
<dbReference type="AlphaFoldDB" id="A0A9W9FB04"/>
<accession>A0A9W9FB04</accession>
<comment type="caution">
    <text evidence="2">The sequence shown here is derived from an EMBL/GenBank/DDBJ whole genome shotgun (WGS) entry which is preliminary data.</text>
</comment>
<reference evidence="2" key="1">
    <citation type="submission" date="2022-11" db="EMBL/GenBank/DDBJ databases">
        <authorList>
            <person name="Petersen C."/>
        </authorList>
    </citation>
    <scope>NUCLEOTIDE SEQUENCE</scope>
    <source>
        <strain evidence="2">IBT 30069</strain>
    </source>
</reference>
<feature type="domain" description="DUF7791" evidence="1">
    <location>
        <begin position="104"/>
        <end position="217"/>
    </location>
</feature>
<dbReference type="Pfam" id="PF25053">
    <property type="entry name" value="DUF7791"/>
    <property type="match status" value="1"/>
</dbReference>
<reference evidence="2" key="2">
    <citation type="journal article" date="2023" name="IMA Fungus">
        <title>Comparative genomic study of the Penicillium genus elucidates a diverse pangenome and 15 lateral gene transfer events.</title>
        <authorList>
            <person name="Petersen C."/>
            <person name="Sorensen T."/>
            <person name="Nielsen M.R."/>
            <person name="Sondergaard T.E."/>
            <person name="Sorensen J.L."/>
            <person name="Fitzpatrick D.A."/>
            <person name="Frisvad J.C."/>
            <person name="Nielsen K.L."/>
        </authorList>
    </citation>
    <scope>NUCLEOTIDE SEQUENCE</scope>
    <source>
        <strain evidence="2">IBT 30069</strain>
    </source>
</reference>
<keyword evidence="3" id="KW-1185">Reference proteome</keyword>
<dbReference type="OrthoDB" id="443402at2759"/>
<evidence type="ECO:0000313" key="2">
    <source>
        <dbReference type="EMBL" id="KAJ5096878.1"/>
    </source>
</evidence>